<accession>A0A6B3NE11</accession>
<reference evidence="1" key="1">
    <citation type="submission" date="2019-11" db="EMBL/GenBank/DDBJ databases">
        <title>Genomic insights into an expanded diversity of filamentous marine cyanobacteria reveals the extraordinary biosynthetic potential of Moorea and Okeania.</title>
        <authorList>
            <person name="Ferreira Leao T."/>
            <person name="Wang M."/>
            <person name="Moss N."/>
            <person name="Da Silva R."/>
            <person name="Sanders J."/>
            <person name="Nurk S."/>
            <person name="Gurevich A."/>
            <person name="Humphrey G."/>
            <person name="Reher R."/>
            <person name="Zhu Q."/>
            <person name="Belda-Ferre P."/>
            <person name="Glukhov E."/>
            <person name="Rex R."/>
            <person name="Dorrestein P.C."/>
            <person name="Knight R."/>
            <person name="Pevzner P."/>
            <person name="Gerwick W.H."/>
            <person name="Gerwick L."/>
        </authorList>
    </citation>
    <scope>NUCLEOTIDE SEQUENCE</scope>
    <source>
        <strain evidence="1">SIO1C4</strain>
    </source>
</reference>
<comment type="caution">
    <text evidence="1">The sequence shown here is derived from an EMBL/GenBank/DDBJ whole genome shotgun (WGS) entry which is preliminary data.</text>
</comment>
<proteinExistence type="predicted"/>
<sequence length="83" mass="9311">MPNQEYFEESAGIVVCNTNSVPDRQSSAIATTPGNIVKVETRLDPQQENYPSLSSFTFPVRQGDTWRVVGDAARYCLWLPFVD</sequence>
<dbReference type="AlphaFoldDB" id="A0A6B3NE11"/>
<gene>
    <name evidence="1" type="ORF">F6J89_16295</name>
</gene>
<protein>
    <submittedName>
        <fullName evidence="1">Uncharacterized protein</fullName>
    </submittedName>
</protein>
<name>A0A6B3NE11_9CYAN</name>
<organism evidence="1">
    <name type="scientific">Symploca sp. SIO1C4</name>
    <dbReference type="NCBI Taxonomy" id="2607765"/>
    <lineage>
        <taxon>Bacteria</taxon>
        <taxon>Bacillati</taxon>
        <taxon>Cyanobacteriota</taxon>
        <taxon>Cyanophyceae</taxon>
        <taxon>Coleofasciculales</taxon>
        <taxon>Coleofasciculaceae</taxon>
        <taxon>Symploca</taxon>
    </lineage>
</organism>
<evidence type="ECO:0000313" key="1">
    <source>
        <dbReference type="EMBL" id="NER29145.1"/>
    </source>
</evidence>
<dbReference type="EMBL" id="JAAHFQ010000315">
    <property type="protein sequence ID" value="NER29145.1"/>
    <property type="molecule type" value="Genomic_DNA"/>
</dbReference>